<dbReference type="SUPFAM" id="SSF53254">
    <property type="entry name" value="Phosphoglycerate mutase-like"/>
    <property type="match status" value="1"/>
</dbReference>
<evidence type="ECO:0000256" key="1">
    <source>
        <dbReference type="ARBA" id="ARBA00005375"/>
    </source>
</evidence>
<reference evidence="3" key="1">
    <citation type="submission" date="2021-01" db="EMBL/GenBank/DDBJ databases">
        <authorList>
            <person name="Corre E."/>
            <person name="Pelletier E."/>
            <person name="Niang G."/>
            <person name="Scheremetjew M."/>
            <person name="Finn R."/>
            <person name="Kale V."/>
            <person name="Holt S."/>
            <person name="Cochrane G."/>
            <person name="Meng A."/>
            <person name="Brown T."/>
            <person name="Cohen L."/>
        </authorList>
    </citation>
    <scope>NUCLEOTIDE SEQUENCE</scope>
    <source>
        <strain evidence="3">RCC3387</strain>
    </source>
</reference>
<dbReference type="EMBL" id="HBGW01089337">
    <property type="protein sequence ID" value="CAD9638863.1"/>
    <property type="molecule type" value="Transcribed_RNA"/>
</dbReference>
<dbReference type="InterPro" id="IPR000560">
    <property type="entry name" value="His_Pase_clade-2"/>
</dbReference>
<sequence length="462" mass="50069">MDWGPIPDKPPGAGRLLQAQVFVRHGARAQIHDASCWPGGDEGAFTCDLWSLSTIVNSSDAPLAPFFRAVHLHGRDGLPGNCAPGQLVESGYEMGRRNGRRLRDAYIAREDLLTGALRDLPADALRVRSTDFSRTKQSAMALISGMYNESQARGAPGIAMRIVDQAVETMIVNPNVCPAAAGWQNAFFQSLPNAQAAELQAVCARLDITGSTNEECMNALGHSIDCLMSRLCPTVPFSPHNRTVPQEFLNDDASLLRRLWKVRDEVYWAYFKSAVDAGAFGALAGEVLALAEGAVSRDAEAPKLAVWSGHDTGPMEPLYAAFDLRPEPPFWPAFGSMLILEVWESTNGSLARWISDGAVVQGPMPFSEFQLQARALVRTADLCHDEPARPDHAKAEGYSFAEGLVKATDSRHWGRTQAALARTALVCCAIGALVLARWFGVVKAGSAPSFVDPHARFLRFGL</sequence>
<evidence type="ECO:0000256" key="2">
    <source>
        <dbReference type="ARBA" id="ARBA00022801"/>
    </source>
</evidence>
<evidence type="ECO:0000313" key="3">
    <source>
        <dbReference type="EMBL" id="CAD9638863.1"/>
    </source>
</evidence>
<dbReference type="Gene3D" id="3.40.50.1240">
    <property type="entry name" value="Phosphoglycerate mutase-like"/>
    <property type="match status" value="1"/>
</dbReference>
<protein>
    <submittedName>
        <fullName evidence="3">Uncharacterized protein</fullName>
    </submittedName>
</protein>
<dbReference type="Pfam" id="PF00328">
    <property type="entry name" value="His_Phos_2"/>
    <property type="match status" value="1"/>
</dbReference>
<name>A0A7S2VM64_9DINO</name>
<dbReference type="GO" id="GO:0016791">
    <property type="term" value="F:phosphatase activity"/>
    <property type="evidence" value="ECO:0007669"/>
    <property type="project" value="TreeGrafter"/>
</dbReference>
<dbReference type="PANTHER" id="PTHR11567:SF110">
    <property type="entry name" value="2-PHOSPHOXYLOSE PHOSPHATASE 1"/>
    <property type="match status" value="1"/>
</dbReference>
<comment type="similarity">
    <text evidence="1">Belongs to the histidine acid phosphatase family.</text>
</comment>
<dbReference type="InterPro" id="IPR029033">
    <property type="entry name" value="His_PPase_superfam"/>
</dbReference>
<dbReference type="InterPro" id="IPR050645">
    <property type="entry name" value="Histidine_acid_phosphatase"/>
</dbReference>
<dbReference type="PANTHER" id="PTHR11567">
    <property type="entry name" value="ACID PHOSPHATASE-RELATED"/>
    <property type="match status" value="1"/>
</dbReference>
<accession>A0A7S2VM64</accession>
<gene>
    <name evidence="3" type="ORF">BRAN1462_LOCUS56685</name>
</gene>
<organism evidence="3">
    <name type="scientific">Zooxanthella nutricula</name>
    <dbReference type="NCBI Taxonomy" id="1333877"/>
    <lineage>
        <taxon>Eukaryota</taxon>
        <taxon>Sar</taxon>
        <taxon>Alveolata</taxon>
        <taxon>Dinophyceae</taxon>
        <taxon>Peridiniales</taxon>
        <taxon>Peridiniales incertae sedis</taxon>
        <taxon>Zooxanthella</taxon>
    </lineage>
</organism>
<keyword evidence="2" id="KW-0378">Hydrolase</keyword>
<dbReference type="AlphaFoldDB" id="A0A7S2VM64"/>
<proteinExistence type="inferred from homology"/>